<name>A0AAU7CSY6_9BACT</name>
<evidence type="ECO:0000256" key="4">
    <source>
        <dbReference type="ARBA" id="ARBA00022475"/>
    </source>
</evidence>
<keyword evidence="5 8" id="KW-0812">Transmembrane</keyword>
<dbReference type="SUPFAM" id="SSF82714">
    <property type="entry name" value="Multidrug efflux transporter AcrB TolC docking domain, DN and DC subdomains"/>
    <property type="match status" value="2"/>
</dbReference>
<evidence type="ECO:0000256" key="2">
    <source>
        <dbReference type="ARBA" id="ARBA00010942"/>
    </source>
</evidence>
<dbReference type="Gene3D" id="3.30.70.1320">
    <property type="entry name" value="Multidrug efflux transporter AcrB pore domain like"/>
    <property type="match status" value="1"/>
</dbReference>
<evidence type="ECO:0000256" key="8">
    <source>
        <dbReference type="SAM" id="Phobius"/>
    </source>
</evidence>
<dbReference type="PANTHER" id="PTHR32063:SF12">
    <property type="entry name" value="CATION EFFLUX SYSTEM PROTEIN"/>
    <property type="match status" value="1"/>
</dbReference>
<dbReference type="Gene3D" id="1.20.1640.10">
    <property type="entry name" value="Multidrug efflux transporter AcrB transmembrane domain"/>
    <property type="match status" value="2"/>
</dbReference>
<feature type="transmembrane region" description="Helical" evidence="8">
    <location>
        <begin position="546"/>
        <end position="566"/>
    </location>
</feature>
<dbReference type="PANTHER" id="PTHR32063">
    <property type="match status" value="1"/>
</dbReference>
<dbReference type="GO" id="GO:0042910">
    <property type="term" value="F:xenobiotic transmembrane transporter activity"/>
    <property type="evidence" value="ECO:0007669"/>
    <property type="project" value="TreeGrafter"/>
</dbReference>
<dbReference type="SUPFAM" id="SSF82866">
    <property type="entry name" value="Multidrug efflux transporter AcrB transmembrane domain"/>
    <property type="match status" value="2"/>
</dbReference>
<dbReference type="InterPro" id="IPR001036">
    <property type="entry name" value="Acrflvin-R"/>
</dbReference>
<dbReference type="GO" id="GO:0005886">
    <property type="term" value="C:plasma membrane"/>
    <property type="evidence" value="ECO:0007669"/>
    <property type="project" value="UniProtKB-SubCell"/>
</dbReference>
<dbReference type="Gene3D" id="3.30.70.1440">
    <property type="entry name" value="Multidrug efflux transporter AcrB pore domain"/>
    <property type="match status" value="1"/>
</dbReference>
<evidence type="ECO:0000313" key="9">
    <source>
        <dbReference type="EMBL" id="XBH07771.1"/>
    </source>
</evidence>
<feature type="transmembrane region" description="Helical" evidence="8">
    <location>
        <begin position="407"/>
        <end position="430"/>
    </location>
</feature>
<dbReference type="Pfam" id="PF00873">
    <property type="entry name" value="ACR_tran"/>
    <property type="match status" value="1"/>
</dbReference>
<comment type="similarity">
    <text evidence="2">Belongs to the resistance-nodulation-cell division (RND) (TC 2.A.6) family.</text>
</comment>
<dbReference type="InterPro" id="IPR027463">
    <property type="entry name" value="AcrB_DN_DC_subdom"/>
</dbReference>
<sequence>MVRAIITWSLHNRLIVILGVLALIAAGIHSAANLNVEAYPDPTPPLVEVITQNPGASPEEMERLIGIPLETALNGMPGLEDVRSTSISGLNDIKCQFTYGTDYKSARQEVINRIGAVSNLPPGVTPGLSPWSPTGEIVRYVLEGPAYTTNQLKAVQDWVLNRILKTVPGVVDVTGYGGTVKQYQVLVNPRLLRHYNVTLRQVEEALAQSNANVGGDLLMLGSQAHNVRAIGLLGKGIDPLDPANVDQSVGIELKKLDDINNVIVTTSGGMPIFVRHVAEAIVGHRPRLGIVGRGRDDDVVEGIVLMRKYEKSLPTSEAVAAKMREIEREKLLPKGMRIRVFNKRTDLVHVTTHNVLHNLVLGMALVVAVLIVFLGDLSSAVIVAIMIPLSLLFSVTVLHLQGKSANLLSIGAVDFGIIVDSSVIIVENIYRHITAPNADRTRPLIDRIADASHEIERALFFSASIIVCAFLPLFAMTGPEGALFGPMANTYAFSIFGALLLALTLAPVLCSFFFRNKREEADTFVDRLMKRRYLRILNRVLDHGKLTLVFMGVLLAFTLALIPGLGGEFMPELEEGNLWIRALLPRTVSLQEAARLAPRLRKVIASMPEVKGVMSHIGRPDDGTDVTSFFNLEFNVPLQPMDQWPEGMTREKIQDELMAKFHEFPGIDFSFSQLIRDNVEEALSGVKGANSVKLSGNDLRVLEEKGQQLVNVLRTVRGIENVGLFHIVGQPNLEIDIDRAACARYGVNVAEVERVVQVAIGGRAFSQMVEGEKLYDIVLRLPNDLRDDPTVIGRIPIDVPGGGDTGEGVRIPLSQLATINPHTPGASYIYRENNRRYIPVRFAVRDRDLASAIAEAQRKVNDPKTGVDLPQGYKLEWSGEFAQMQEANARLMWIVPLSIVLIMILLYTAFNSMKDAFLVMTNVVAATMGGVWALRLTGVHFSISAAVGFISIFGVAVQDGVLLISYFNQMRAAGIPVRESVMRGAELRVRPVVMTELTAMLGLLPAAFATSIGSQAQRPLAIVVVGAMFVTLFLARFLMPVLYSIFPAPTGSGHNAHQAELIEGSRYTDEILNCGRAAEAEDH</sequence>
<feature type="transmembrane region" description="Helical" evidence="8">
    <location>
        <begin position="458"/>
        <end position="478"/>
    </location>
</feature>
<accession>A0AAU7CSY6</accession>
<reference evidence="9" key="1">
    <citation type="submission" date="2024-05" db="EMBL/GenBank/DDBJ databases">
        <title>Planctomycetes of the genus Singulisphaera possess chitinolytic capabilities.</title>
        <authorList>
            <person name="Ivanova A."/>
        </authorList>
    </citation>
    <scope>NUCLEOTIDE SEQUENCE</scope>
    <source>
        <strain evidence="9">Ch08T</strain>
    </source>
</reference>
<dbReference type="NCBIfam" id="TIGR00914">
    <property type="entry name" value="2A0601"/>
    <property type="match status" value="1"/>
</dbReference>
<evidence type="ECO:0000256" key="1">
    <source>
        <dbReference type="ARBA" id="ARBA00004651"/>
    </source>
</evidence>
<evidence type="ECO:0000256" key="6">
    <source>
        <dbReference type="ARBA" id="ARBA00022989"/>
    </source>
</evidence>
<dbReference type="Gene3D" id="3.30.2090.10">
    <property type="entry name" value="Multidrug efflux transporter AcrB TolC docking domain, DN and DC subdomains"/>
    <property type="match status" value="2"/>
</dbReference>
<proteinExistence type="inferred from homology"/>
<dbReference type="GO" id="GO:0008324">
    <property type="term" value="F:monoatomic cation transmembrane transporter activity"/>
    <property type="evidence" value="ECO:0007669"/>
    <property type="project" value="InterPro"/>
</dbReference>
<keyword evidence="3" id="KW-0813">Transport</keyword>
<comment type="subcellular location">
    <subcellularLocation>
        <location evidence="1">Cell membrane</location>
        <topology evidence="1">Multi-pass membrane protein</topology>
    </subcellularLocation>
</comment>
<feature type="transmembrane region" description="Helical" evidence="8">
    <location>
        <begin position="490"/>
        <end position="514"/>
    </location>
</feature>
<feature type="transmembrane region" description="Helical" evidence="8">
    <location>
        <begin position="987"/>
        <end position="1008"/>
    </location>
</feature>
<dbReference type="AlphaFoldDB" id="A0AAU7CSY6"/>
<evidence type="ECO:0000256" key="3">
    <source>
        <dbReference type="ARBA" id="ARBA00022448"/>
    </source>
</evidence>
<feature type="transmembrane region" description="Helical" evidence="8">
    <location>
        <begin position="946"/>
        <end position="967"/>
    </location>
</feature>
<evidence type="ECO:0000256" key="5">
    <source>
        <dbReference type="ARBA" id="ARBA00022692"/>
    </source>
</evidence>
<keyword evidence="7 8" id="KW-0472">Membrane</keyword>
<gene>
    <name evidence="9" type="ORF">V5E97_17585</name>
</gene>
<organism evidence="9">
    <name type="scientific">Singulisphaera sp. Ch08</name>
    <dbReference type="NCBI Taxonomy" id="3120278"/>
    <lineage>
        <taxon>Bacteria</taxon>
        <taxon>Pseudomonadati</taxon>
        <taxon>Planctomycetota</taxon>
        <taxon>Planctomycetia</taxon>
        <taxon>Isosphaerales</taxon>
        <taxon>Isosphaeraceae</taxon>
        <taxon>Singulisphaera</taxon>
    </lineage>
</organism>
<dbReference type="InterPro" id="IPR004763">
    <property type="entry name" value="CusA-like"/>
</dbReference>
<dbReference type="RefSeq" id="WP_406700611.1">
    <property type="nucleotide sequence ID" value="NZ_CP155447.1"/>
</dbReference>
<evidence type="ECO:0000256" key="7">
    <source>
        <dbReference type="ARBA" id="ARBA00023136"/>
    </source>
</evidence>
<feature type="transmembrane region" description="Helical" evidence="8">
    <location>
        <begin position="355"/>
        <end position="374"/>
    </location>
</feature>
<feature type="transmembrane region" description="Helical" evidence="8">
    <location>
        <begin position="916"/>
        <end position="934"/>
    </location>
</feature>
<feature type="transmembrane region" description="Helical" evidence="8">
    <location>
        <begin position="1020"/>
        <end position="1039"/>
    </location>
</feature>
<feature type="transmembrane region" description="Helical" evidence="8">
    <location>
        <begin position="381"/>
        <end position="401"/>
    </location>
</feature>
<feature type="transmembrane region" description="Helical" evidence="8">
    <location>
        <begin position="891"/>
        <end position="910"/>
    </location>
</feature>
<dbReference type="EMBL" id="CP155447">
    <property type="protein sequence ID" value="XBH07771.1"/>
    <property type="molecule type" value="Genomic_DNA"/>
</dbReference>
<keyword evidence="6 8" id="KW-1133">Transmembrane helix</keyword>
<dbReference type="SUPFAM" id="SSF82693">
    <property type="entry name" value="Multidrug efflux transporter AcrB pore domain, PN1, PN2, PC1 and PC2 subdomains"/>
    <property type="match status" value="2"/>
</dbReference>
<dbReference type="PRINTS" id="PR00702">
    <property type="entry name" value="ACRIFLAVINRP"/>
</dbReference>
<dbReference type="Gene3D" id="3.30.70.1430">
    <property type="entry name" value="Multidrug efflux transporter AcrB pore domain"/>
    <property type="match status" value="2"/>
</dbReference>
<keyword evidence="4" id="KW-1003">Cell membrane</keyword>
<protein>
    <submittedName>
        <fullName evidence="9">CusA/CzcA family heavy metal efflux RND transporter</fullName>
    </submittedName>
</protein>